<dbReference type="EC" id="2.7.7.65" evidence="9"/>
<dbReference type="InterPro" id="IPR000160">
    <property type="entry name" value="GGDEF_dom"/>
</dbReference>
<protein>
    <submittedName>
        <fullName evidence="9">Diguanylate cyclase</fullName>
        <ecNumber evidence="9">2.7.7.65</ecNumber>
    </submittedName>
</protein>
<evidence type="ECO:0000259" key="8">
    <source>
        <dbReference type="PROSITE" id="PS50887"/>
    </source>
</evidence>
<dbReference type="RefSeq" id="WP_214622836.1">
    <property type="nucleotide sequence ID" value="NZ_JAHGAW010000005.1"/>
</dbReference>
<evidence type="ECO:0000259" key="7">
    <source>
        <dbReference type="PROSITE" id="PS50113"/>
    </source>
</evidence>
<feature type="domain" description="GGDEF" evidence="8">
    <location>
        <begin position="452"/>
        <end position="583"/>
    </location>
</feature>
<dbReference type="PANTHER" id="PTHR46663">
    <property type="entry name" value="DIGUANYLATE CYCLASE DGCT-RELATED"/>
    <property type="match status" value="1"/>
</dbReference>
<name>A0A9X1DBT0_9SPHN</name>
<keyword evidence="4 6" id="KW-1133">Transmembrane helix</keyword>
<dbReference type="InterPro" id="IPR029787">
    <property type="entry name" value="Nucleotide_cyclase"/>
</dbReference>
<evidence type="ECO:0000256" key="4">
    <source>
        <dbReference type="ARBA" id="ARBA00022989"/>
    </source>
</evidence>
<keyword evidence="2" id="KW-1003">Cell membrane</keyword>
<dbReference type="EMBL" id="JAHGAW010000005">
    <property type="protein sequence ID" value="MBT2187087.1"/>
    <property type="molecule type" value="Genomic_DNA"/>
</dbReference>
<sequence length="583" mass="62593">MTVIGGAGGALLAGLVYFIIAAATIRLTNSHGGIAPIWPANAVLLAMVLLRPRRETVLLIVAGMIGNGLAVMATGGGLPDPFLYAGSNLVELVVATLGLRSDTKQYLRHEPRSIGHMLLWSGLLAPAASACFGALTAWYLFGHSIVAGYLRWFLADSLGLLIFTPFVMTLLSGDFQRGIAEMDWKRRGEFAGLLALTALTTCHVFLWARYPLLFLVILPMMLTTFRAGWLGSKIALTIVAVISGGVTIAGLGPIAAQTPDPDVQVYGVQMFIAAMLLLQLPIAAALAKHRQLVQMLQDSEQSLRLLASRSPILLISFDLDGICKRVVGTSDVLLDRDPATLVGASFATVSQEGQYELRRAHNDALDDVSQSHTAEFRTVKVNDAWLEAVFRAHFDEDGRCVGTIATIHDVTTRKNQELSLSRTATTDSLTGLLNRAGFRSRLDHALLNAAPGALSVAIIDVDRFKLINDNRGHQVGDLVLKEIAQRISGQVRTSDAVGRLGGDEFVILLATPHWETVQEICARIVTSVNAEPVALPSGNSLRTAISCGVSRFRAGLSADDLIHEADVALYEAKRGGRNRVVAG</sequence>
<feature type="transmembrane region" description="Helical" evidence="6">
    <location>
        <begin position="7"/>
        <end position="27"/>
    </location>
</feature>
<evidence type="ECO:0000256" key="5">
    <source>
        <dbReference type="ARBA" id="ARBA00023136"/>
    </source>
</evidence>
<feature type="transmembrane region" description="Helical" evidence="6">
    <location>
        <begin position="212"/>
        <end position="229"/>
    </location>
</feature>
<dbReference type="InterPro" id="IPR035965">
    <property type="entry name" value="PAS-like_dom_sf"/>
</dbReference>
<dbReference type="FunFam" id="3.30.70.270:FF:000001">
    <property type="entry name" value="Diguanylate cyclase domain protein"/>
    <property type="match status" value="1"/>
</dbReference>
<evidence type="ECO:0000313" key="9">
    <source>
        <dbReference type="EMBL" id="MBT2187087.1"/>
    </source>
</evidence>
<dbReference type="GO" id="GO:0005886">
    <property type="term" value="C:plasma membrane"/>
    <property type="evidence" value="ECO:0007669"/>
    <property type="project" value="UniProtKB-SubCell"/>
</dbReference>
<comment type="caution">
    <text evidence="9">The sequence shown here is derived from an EMBL/GenBank/DDBJ whole genome shotgun (WGS) entry which is preliminary data.</text>
</comment>
<dbReference type="SMART" id="SM00267">
    <property type="entry name" value="GGDEF"/>
    <property type="match status" value="1"/>
</dbReference>
<feature type="transmembrane region" description="Helical" evidence="6">
    <location>
        <begin position="119"/>
        <end position="140"/>
    </location>
</feature>
<evidence type="ECO:0000256" key="6">
    <source>
        <dbReference type="SAM" id="Phobius"/>
    </source>
</evidence>
<feature type="transmembrane region" description="Helical" evidence="6">
    <location>
        <begin position="190"/>
        <end position="206"/>
    </location>
</feature>
<accession>A0A9X1DBT0</accession>
<feature type="transmembrane region" description="Helical" evidence="6">
    <location>
        <begin position="236"/>
        <end position="256"/>
    </location>
</feature>
<dbReference type="InterPro" id="IPR000700">
    <property type="entry name" value="PAS-assoc_C"/>
</dbReference>
<dbReference type="Gene3D" id="3.30.70.270">
    <property type="match status" value="1"/>
</dbReference>
<comment type="subcellular location">
    <subcellularLocation>
        <location evidence="1">Cell membrane</location>
        <topology evidence="1">Multi-pass membrane protein</topology>
    </subcellularLocation>
</comment>
<dbReference type="NCBIfam" id="TIGR00254">
    <property type="entry name" value="GGDEF"/>
    <property type="match status" value="1"/>
</dbReference>
<dbReference type="PANTHER" id="PTHR46663:SF2">
    <property type="entry name" value="GGDEF DOMAIN-CONTAINING PROTEIN"/>
    <property type="match status" value="1"/>
</dbReference>
<dbReference type="Proteomes" id="UP001138757">
    <property type="component" value="Unassembled WGS sequence"/>
</dbReference>
<keyword evidence="9" id="KW-0548">Nucleotidyltransferase</keyword>
<feature type="transmembrane region" description="Helical" evidence="6">
    <location>
        <begin position="152"/>
        <end position="170"/>
    </location>
</feature>
<dbReference type="InterPro" id="IPR013656">
    <property type="entry name" value="PAS_4"/>
</dbReference>
<dbReference type="Pfam" id="PF05231">
    <property type="entry name" value="MASE1"/>
    <property type="match status" value="1"/>
</dbReference>
<dbReference type="Pfam" id="PF08448">
    <property type="entry name" value="PAS_4"/>
    <property type="match status" value="1"/>
</dbReference>
<feature type="transmembrane region" description="Helical" evidence="6">
    <location>
        <begin position="57"/>
        <end position="76"/>
    </location>
</feature>
<gene>
    <name evidence="9" type="ORF">KK488_09025</name>
</gene>
<dbReference type="Gene3D" id="3.30.450.20">
    <property type="entry name" value="PAS domain"/>
    <property type="match status" value="1"/>
</dbReference>
<keyword evidence="3 6" id="KW-0812">Transmembrane</keyword>
<dbReference type="PROSITE" id="PS50887">
    <property type="entry name" value="GGDEF"/>
    <property type="match status" value="1"/>
</dbReference>
<dbReference type="InterPro" id="IPR052163">
    <property type="entry name" value="DGC-Regulatory_Protein"/>
</dbReference>
<reference evidence="9" key="1">
    <citation type="submission" date="2021-05" db="EMBL/GenBank/DDBJ databases">
        <title>Genome of Sphingobium sp. strain.</title>
        <authorList>
            <person name="Fan R."/>
        </authorList>
    </citation>
    <scope>NUCLEOTIDE SEQUENCE</scope>
    <source>
        <strain evidence="9">H33</strain>
    </source>
</reference>
<keyword evidence="5 6" id="KW-0472">Membrane</keyword>
<feature type="domain" description="PAC" evidence="7">
    <location>
        <begin position="372"/>
        <end position="422"/>
    </location>
</feature>
<organism evidence="9 10">
    <name type="scientific">Sphingobium nicotianae</name>
    <dbReference type="NCBI Taxonomy" id="2782607"/>
    <lineage>
        <taxon>Bacteria</taxon>
        <taxon>Pseudomonadati</taxon>
        <taxon>Pseudomonadota</taxon>
        <taxon>Alphaproteobacteria</taxon>
        <taxon>Sphingomonadales</taxon>
        <taxon>Sphingomonadaceae</taxon>
        <taxon>Sphingobium</taxon>
    </lineage>
</organism>
<dbReference type="InterPro" id="IPR043128">
    <property type="entry name" value="Rev_trsase/Diguanyl_cyclase"/>
</dbReference>
<dbReference type="PROSITE" id="PS50113">
    <property type="entry name" value="PAC"/>
    <property type="match status" value="1"/>
</dbReference>
<dbReference type="InterPro" id="IPR007895">
    <property type="entry name" value="MASE1"/>
</dbReference>
<feature type="transmembrane region" description="Helical" evidence="6">
    <location>
        <begin position="268"/>
        <end position="287"/>
    </location>
</feature>
<evidence type="ECO:0000256" key="2">
    <source>
        <dbReference type="ARBA" id="ARBA00022475"/>
    </source>
</evidence>
<keyword evidence="10" id="KW-1185">Reference proteome</keyword>
<keyword evidence="9" id="KW-0808">Transferase</keyword>
<evidence type="ECO:0000313" key="10">
    <source>
        <dbReference type="Proteomes" id="UP001138757"/>
    </source>
</evidence>
<evidence type="ECO:0000256" key="1">
    <source>
        <dbReference type="ARBA" id="ARBA00004651"/>
    </source>
</evidence>
<feature type="transmembrane region" description="Helical" evidence="6">
    <location>
        <begin position="33"/>
        <end position="50"/>
    </location>
</feature>
<dbReference type="CDD" id="cd01949">
    <property type="entry name" value="GGDEF"/>
    <property type="match status" value="1"/>
</dbReference>
<dbReference type="AlphaFoldDB" id="A0A9X1DBT0"/>
<dbReference type="SUPFAM" id="SSF55785">
    <property type="entry name" value="PYP-like sensor domain (PAS domain)"/>
    <property type="match status" value="1"/>
</dbReference>
<dbReference type="Pfam" id="PF00990">
    <property type="entry name" value="GGDEF"/>
    <property type="match status" value="1"/>
</dbReference>
<proteinExistence type="predicted"/>
<dbReference type="SUPFAM" id="SSF55073">
    <property type="entry name" value="Nucleotide cyclase"/>
    <property type="match status" value="1"/>
</dbReference>
<evidence type="ECO:0000256" key="3">
    <source>
        <dbReference type="ARBA" id="ARBA00022692"/>
    </source>
</evidence>
<dbReference type="GO" id="GO:0052621">
    <property type="term" value="F:diguanylate cyclase activity"/>
    <property type="evidence" value="ECO:0007669"/>
    <property type="project" value="UniProtKB-EC"/>
</dbReference>